<feature type="domain" description="RNA polymerase sigma-70 region 2" evidence="5">
    <location>
        <begin position="9"/>
        <end position="75"/>
    </location>
</feature>
<dbReference type="PATRIC" id="fig|926556.3.peg.4537"/>
<dbReference type="PANTHER" id="PTHR43133">
    <property type="entry name" value="RNA POLYMERASE ECF-TYPE SIGMA FACTO"/>
    <property type="match status" value="1"/>
</dbReference>
<keyword evidence="2" id="KW-0805">Transcription regulation</keyword>
<protein>
    <submittedName>
        <fullName evidence="7">RNA polymerase sigma factor, sigma-70 family</fullName>
    </submittedName>
</protein>
<dbReference type="EMBL" id="CP003346">
    <property type="protein sequence ID" value="AGA80491.1"/>
    <property type="molecule type" value="Genomic_DNA"/>
</dbReference>
<dbReference type="InterPro" id="IPR036388">
    <property type="entry name" value="WH-like_DNA-bd_sf"/>
</dbReference>
<evidence type="ECO:0000259" key="5">
    <source>
        <dbReference type="Pfam" id="PF04542"/>
    </source>
</evidence>
<dbReference type="InterPro" id="IPR039425">
    <property type="entry name" value="RNA_pol_sigma-70-like"/>
</dbReference>
<dbReference type="CDD" id="cd06171">
    <property type="entry name" value="Sigma70_r4"/>
    <property type="match status" value="1"/>
</dbReference>
<dbReference type="RefSeq" id="WP_015268020.1">
    <property type="nucleotide sequence ID" value="NC_019904.1"/>
</dbReference>
<dbReference type="Proteomes" id="UP000010796">
    <property type="component" value="Chromosome"/>
</dbReference>
<dbReference type="HOGENOM" id="CLU_047691_3_4_10"/>
<dbReference type="SUPFAM" id="SSF88659">
    <property type="entry name" value="Sigma3 and sigma4 domains of RNA polymerase sigma factors"/>
    <property type="match status" value="1"/>
</dbReference>
<name>L0G667_ECHVK</name>
<dbReference type="eggNOG" id="COG1595">
    <property type="taxonomic scope" value="Bacteria"/>
</dbReference>
<dbReference type="Gene3D" id="1.10.1740.10">
    <property type="match status" value="1"/>
</dbReference>
<dbReference type="SUPFAM" id="SSF88946">
    <property type="entry name" value="Sigma2 domain of RNA polymerase sigma factors"/>
    <property type="match status" value="1"/>
</dbReference>
<reference evidence="8" key="1">
    <citation type="submission" date="2012-02" db="EMBL/GenBank/DDBJ databases">
        <title>The complete genome of Echinicola vietnamensis DSM 17526.</title>
        <authorList>
            <person name="Lucas S."/>
            <person name="Copeland A."/>
            <person name="Lapidus A."/>
            <person name="Glavina del Rio T."/>
            <person name="Dalin E."/>
            <person name="Tice H."/>
            <person name="Bruce D."/>
            <person name="Goodwin L."/>
            <person name="Pitluck S."/>
            <person name="Peters L."/>
            <person name="Ovchinnikova G."/>
            <person name="Teshima H."/>
            <person name="Kyrpides N."/>
            <person name="Mavromatis K."/>
            <person name="Ivanova N."/>
            <person name="Brettin T."/>
            <person name="Detter J.C."/>
            <person name="Han C."/>
            <person name="Larimer F."/>
            <person name="Land M."/>
            <person name="Hauser L."/>
            <person name="Markowitz V."/>
            <person name="Cheng J.-F."/>
            <person name="Hugenholtz P."/>
            <person name="Woyke T."/>
            <person name="Wu D."/>
            <person name="Brambilla E."/>
            <person name="Klenk H.-P."/>
            <person name="Eisen J.A."/>
        </authorList>
    </citation>
    <scope>NUCLEOTIDE SEQUENCE [LARGE SCALE GENOMIC DNA]</scope>
    <source>
        <strain evidence="8">DSM 17526 / LMG 23754 / KMM 6221</strain>
    </source>
</reference>
<dbReference type="AlphaFoldDB" id="L0G667"/>
<evidence type="ECO:0000313" key="8">
    <source>
        <dbReference type="Proteomes" id="UP000010796"/>
    </source>
</evidence>
<gene>
    <name evidence="7" type="ordered locus">Echvi_4300</name>
</gene>
<dbReference type="OrthoDB" id="9780326at2"/>
<dbReference type="KEGG" id="evi:Echvi_4300"/>
<keyword evidence="3" id="KW-0731">Sigma factor</keyword>
<dbReference type="Pfam" id="PF08281">
    <property type="entry name" value="Sigma70_r4_2"/>
    <property type="match status" value="1"/>
</dbReference>
<evidence type="ECO:0000259" key="6">
    <source>
        <dbReference type="Pfam" id="PF08281"/>
    </source>
</evidence>
<proteinExistence type="inferred from homology"/>
<keyword evidence="8" id="KW-1185">Reference proteome</keyword>
<sequence length="182" mass="21382">MKCDVYTIWETYQRQLHAYVRKRVSNTYDAEDILQTVLIKVTNHCEQRNDVAHITPWLYRITQNTINDHYKRSKKIVPTDDQTNLSREQEGGYDEDFFVWLHKFMDQLPSKYARPLHLSDIKGVPQKEIAEKLGLSLTATKSRIQRARKILRERFDECGKVEASGDQLLSYNITKSCCLNTL</sequence>
<evidence type="ECO:0000256" key="3">
    <source>
        <dbReference type="ARBA" id="ARBA00023082"/>
    </source>
</evidence>
<evidence type="ECO:0000313" key="7">
    <source>
        <dbReference type="EMBL" id="AGA80491.1"/>
    </source>
</evidence>
<dbReference type="GO" id="GO:0003677">
    <property type="term" value="F:DNA binding"/>
    <property type="evidence" value="ECO:0007669"/>
    <property type="project" value="InterPro"/>
</dbReference>
<dbReference type="InterPro" id="IPR014284">
    <property type="entry name" value="RNA_pol_sigma-70_dom"/>
</dbReference>
<dbReference type="InterPro" id="IPR013325">
    <property type="entry name" value="RNA_pol_sigma_r2"/>
</dbReference>
<evidence type="ECO:0000256" key="2">
    <source>
        <dbReference type="ARBA" id="ARBA00023015"/>
    </source>
</evidence>
<dbReference type="InterPro" id="IPR013324">
    <property type="entry name" value="RNA_pol_sigma_r3/r4-like"/>
</dbReference>
<evidence type="ECO:0000256" key="4">
    <source>
        <dbReference type="ARBA" id="ARBA00023163"/>
    </source>
</evidence>
<dbReference type="Pfam" id="PF04542">
    <property type="entry name" value="Sigma70_r2"/>
    <property type="match status" value="1"/>
</dbReference>
<dbReference type="GO" id="GO:0016987">
    <property type="term" value="F:sigma factor activity"/>
    <property type="evidence" value="ECO:0007669"/>
    <property type="project" value="UniProtKB-KW"/>
</dbReference>
<dbReference type="Gene3D" id="1.10.10.10">
    <property type="entry name" value="Winged helix-like DNA-binding domain superfamily/Winged helix DNA-binding domain"/>
    <property type="match status" value="1"/>
</dbReference>
<dbReference type="STRING" id="926556.Echvi_4300"/>
<dbReference type="InterPro" id="IPR007627">
    <property type="entry name" value="RNA_pol_sigma70_r2"/>
</dbReference>
<comment type="similarity">
    <text evidence="1">Belongs to the sigma-70 factor family. ECF subfamily.</text>
</comment>
<dbReference type="GO" id="GO:0006352">
    <property type="term" value="P:DNA-templated transcription initiation"/>
    <property type="evidence" value="ECO:0007669"/>
    <property type="project" value="InterPro"/>
</dbReference>
<feature type="domain" description="RNA polymerase sigma factor 70 region 4 type 2" evidence="6">
    <location>
        <begin position="100"/>
        <end position="150"/>
    </location>
</feature>
<evidence type="ECO:0000256" key="1">
    <source>
        <dbReference type="ARBA" id="ARBA00010641"/>
    </source>
</evidence>
<dbReference type="PANTHER" id="PTHR43133:SF62">
    <property type="entry name" value="RNA POLYMERASE SIGMA FACTOR SIGZ"/>
    <property type="match status" value="1"/>
</dbReference>
<keyword evidence="4" id="KW-0804">Transcription</keyword>
<accession>L0G667</accession>
<organism evidence="7 8">
    <name type="scientific">Echinicola vietnamensis (strain DSM 17526 / LMG 23754 / KMM 6221)</name>
    <dbReference type="NCBI Taxonomy" id="926556"/>
    <lineage>
        <taxon>Bacteria</taxon>
        <taxon>Pseudomonadati</taxon>
        <taxon>Bacteroidota</taxon>
        <taxon>Cytophagia</taxon>
        <taxon>Cytophagales</taxon>
        <taxon>Cyclobacteriaceae</taxon>
        <taxon>Echinicola</taxon>
    </lineage>
</organism>
<dbReference type="InterPro" id="IPR013249">
    <property type="entry name" value="RNA_pol_sigma70_r4_t2"/>
</dbReference>
<dbReference type="NCBIfam" id="TIGR02937">
    <property type="entry name" value="sigma70-ECF"/>
    <property type="match status" value="1"/>
</dbReference>